<name>A0AAJ5WTQ4_9BACT</name>
<feature type="signal peptide" evidence="1">
    <location>
        <begin position="1"/>
        <end position="20"/>
    </location>
</feature>
<keyword evidence="1" id="KW-0732">Signal</keyword>
<organism evidence="2 3">
    <name type="scientific">Candidatus Pseudobacter hemicellulosilyticus</name>
    <dbReference type="NCBI Taxonomy" id="3121375"/>
    <lineage>
        <taxon>Bacteria</taxon>
        <taxon>Pseudomonadati</taxon>
        <taxon>Bacteroidota</taxon>
        <taxon>Chitinophagia</taxon>
        <taxon>Chitinophagales</taxon>
        <taxon>Chitinophagaceae</taxon>
        <taxon>Pseudobacter</taxon>
    </lineage>
</organism>
<evidence type="ECO:0000313" key="2">
    <source>
        <dbReference type="EMBL" id="WEK36477.1"/>
    </source>
</evidence>
<proteinExistence type="predicted"/>
<sequence length="141" mass="15300">MKRIKILFATLLVTSGIVAAFAFSNAGSEKVADESVRQSTVFFEYTGTLPPTSTTIVDPANWTQRTSLPSSCIAPRQVICAISFIATSTVPPPANQYNLDAGKPPFNTSTTFRNTILAHYSVPTDQGLTFNGVTFYYKPQP</sequence>
<gene>
    <name evidence="2" type="ORF">P0Y53_03105</name>
</gene>
<dbReference type="Proteomes" id="UP001220610">
    <property type="component" value="Chromosome"/>
</dbReference>
<evidence type="ECO:0000256" key="1">
    <source>
        <dbReference type="SAM" id="SignalP"/>
    </source>
</evidence>
<evidence type="ECO:0000313" key="3">
    <source>
        <dbReference type="Proteomes" id="UP001220610"/>
    </source>
</evidence>
<dbReference type="EMBL" id="CP119311">
    <property type="protein sequence ID" value="WEK36477.1"/>
    <property type="molecule type" value="Genomic_DNA"/>
</dbReference>
<accession>A0AAJ5WTQ4</accession>
<dbReference type="AlphaFoldDB" id="A0AAJ5WTQ4"/>
<protein>
    <submittedName>
        <fullName evidence="2">Uncharacterized protein</fullName>
    </submittedName>
</protein>
<reference evidence="2" key="1">
    <citation type="submission" date="2023-03" db="EMBL/GenBank/DDBJ databases">
        <title>Andean soil-derived lignocellulolytic bacterial consortium as a source of novel taxa and putative plastic-active enzymes.</title>
        <authorList>
            <person name="Diaz-Garcia L."/>
            <person name="Chuvochina M."/>
            <person name="Feuerriegel G."/>
            <person name="Bunk B."/>
            <person name="Sproer C."/>
            <person name="Streit W.R."/>
            <person name="Rodriguez L.M."/>
            <person name="Overmann J."/>
            <person name="Jimenez D.J."/>
        </authorList>
    </citation>
    <scope>NUCLEOTIDE SEQUENCE</scope>
    <source>
        <strain evidence="2">MAG 7</strain>
    </source>
</reference>
<feature type="chain" id="PRO_5042502223" evidence="1">
    <location>
        <begin position="21"/>
        <end position="141"/>
    </location>
</feature>